<evidence type="ECO:0000256" key="1">
    <source>
        <dbReference type="ARBA" id="ARBA00022723"/>
    </source>
</evidence>
<organism evidence="6 7">
    <name type="scientific">Dendrobium thyrsiflorum</name>
    <name type="common">Pinecone-like raceme dendrobium</name>
    <name type="synonym">Orchid</name>
    <dbReference type="NCBI Taxonomy" id="117978"/>
    <lineage>
        <taxon>Eukaryota</taxon>
        <taxon>Viridiplantae</taxon>
        <taxon>Streptophyta</taxon>
        <taxon>Embryophyta</taxon>
        <taxon>Tracheophyta</taxon>
        <taxon>Spermatophyta</taxon>
        <taxon>Magnoliopsida</taxon>
        <taxon>Liliopsida</taxon>
        <taxon>Asparagales</taxon>
        <taxon>Orchidaceae</taxon>
        <taxon>Epidendroideae</taxon>
        <taxon>Malaxideae</taxon>
        <taxon>Dendrobiinae</taxon>
        <taxon>Dendrobium</taxon>
    </lineage>
</organism>
<dbReference type="Pfam" id="PF13639">
    <property type="entry name" value="zf-RING_2"/>
    <property type="match status" value="1"/>
</dbReference>
<keyword evidence="7" id="KW-1185">Reference proteome</keyword>
<feature type="domain" description="RING-type" evidence="5">
    <location>
        <begin position="97"/>
        <end position="140"/>
    </location>
</feature>
<dbReference type="PANTHER" id="PTHR45969">
    <property type="entry name" value="RING ZINC FINGER PROTEIN-RELATED"/>
    <property type="match status" value="1"/>
</dbReference>
<evidence type="ECO:0000256" key="4">
    <source>
        <dbReference type="PROSITE-ProRule" id="PRU00175"/>
    </source>
</evidence>
<dbReference type="InterPro" id="IPR001841">
    <property type="entry name" value="Znf_RING"/>
</dbReference>
<accession>A0ABD0U5D1</accession>
<dbReference type="Proteomes" id="UP001552299">
    <property type="component" value="Unassembled WGS sequence"/>
</dbReference>
<gene>
    <name evidence="6" type="ORF">M5K25_022012</name>
</gene>
<evidence type="ECO:0000259" key="5">
    <source>
        <dbReference type="PROSITE" id="PS50089"/>
    </source>
</evidence>
<dbReference type="PROSITE" id="PS50089">
    <property type="entry name" value="ZF_RING_2"/>
    <property type="match status" value="1"/>
</dbReference>
<name>A0ABD0U5D1_DENTH</name>
<sequence length="174" mass="18877">MGFVCFHMSATMLPKTLITLLQLLDIILYSFSAILYRLGLNPSFESEVRAWENEELLFSAEPAQSVLAEAAVVKSRLPAVEFMSFVRRKGAAPPSECVVCLQLLEARDQVRELGNCSHAFHAGCIDRWIDLGRFSCPLCRSGLLPSAGGGGVGGGGMVGIVKFVVFGMFRCSRG</sequence>
<evidence type="ECO:0000256" key="2">
    <source>
        <dbReference type="ARBA" id="ARBA00022771"/>
    </source>
</evidence>
<evidence type="ECO:0000313" key="6">
    <source>
        <dbReference type="EMBL" id="KAL0907594.1"/>
    </source>
</evidence>
<dbReference type="Gene3D" id="3.30.40.10">
    <property type="entry name" value="Zinc/RING finger domain, C3HC4 (zinc finger)"/>
    <property type="match status" value="1"/>
</dbReference>
<protein>
    <recommendedName>
        <fullName evidence="5">RING-type domain-containing protein</fullName>
    </recommendedName>
</protein>
<evidence type="ECO:0000313" key="7">
    <source>
        <dbReference type="Proteomes" id="UP001552299"/>
    </source>
</evidence>
<dbReference type="SMART" id="SM00184">
    <property type="entry name" value="RING"/>
    <property type="match status" value="1"/>
</dbReference>
<dbReference type="EMBL" id="JANQDX010000017">
    <property type="protein sequence ID" value="KAL0907594.1"/>
    <property type="molecule type" value="Genomic_DNA"/>
</dbReference>
<dbReference type="AlphaFoldDB" id="A0ABD0U5D1"/>
<reference evidence="6 7" key="1">
    <citation type="journal article" date="2024" name="Plant Biotechnol. J.">
        <title>Dendrobium thyrsiflorum genome and its molecular insights into genes involved in important horticultural traits.</title>
        <authorList>
            <person name="Chen B."/>
            <person name="Wang J.Y."/>
            <person name="Zheng P.J."/>
            <person name="Li K.L."/>
            <person name="Liang Y.M."/>
            <person name="Chen X.F."/>
            <person name="Zhang C."/>
            <person name="Zhao X."/>
            <person name="He X."/>
            <person name="Zhang G.Q."/>
            <person name="Liu Z.J."/>
            <person name="Xu Q."/>
        </authorList>
    </citation>
    <scope>NUCLEOTIDE SEQUENCE [LARGE SCALE GENOMIC DNA]</scope>
    <source>
        <strain evidence="6">GZMU011</strain>
    </source>
</reference>
<keyword evidence="3" id="KW-0862">Zinc</keyword>
<dbReference type="SUPFAM" id="SSF57850">
    <property type="entry name" value="RING/U-box"/>
    <property type="match status" value="1"/>
</dbReference>
<keyword evidence="2 4" id="KW-0863">Zinc-finger</keyword>
<dbReference type="InterPro" id="IPR013083">
    <property type="entry name" value="Znf_RING/FYVE/PHD"/>
</dbReference>
<keyword evidence="1" id="KW-0479">Metal-binding</keyword>
<dbReference type="GO" id="GO:0008270">
    <property type="term" value="F:zinc ion binding"/>
    <property type="evidence" value="ECO:0007669"/>
    <property type="project" value="UniProtKB-KW"/>
</dbReference>
<dbReference type="PANTHER" id="PTHR45969:SF94">
    <property type="entry name" value="OS07G0421800 PROTEIN"/>
    <property type="match status" value="1"/>
</dbReference>
<evidence type="ECO:0000256" key="3">
    <source>
        <dbReference type="ARBA" id="ARBA00022833"/>
    </source>
</evidence>
<comment type="caution">
    <text evidence="6">The sequence shown here is derived from an EMBL/GenBank/DDBJ whole genome shotgun (WGS) entry which is preliminary data.</text>
</comment>
<proteinExistence type="predicted"/>